<feature type="repeat" description="ANK" evidence="1">
    <location>
        <begin position="38"/>
        <end position="70"/>
    </location>
</feature>
<proteinExistence type="predicted"/>
<dbReference type="InterPro" id="IPR002110">
    <property type="entry name" value="Ankyrin_rpt"/>
</dbReference>
<dbReference type="Gene3D" id="1.25.40.20">
    <property type="entry name" value="Ankyrin repeat-containing domain"/>
    <property type="match status" value="1"/>
</dbReference>
<protein>
    <submittedName>
        <fullName evidence="2">Uncharacterized protein</fullName>
    </submittedName>
</protein>
<dbReference type="InterPro" id="IPR036770">
    <property type="entry name" value="Ankyrin_rpt-contain_sf"/>
</dbReference>
<reference evidence="2" key="2">
    <citation type="submission" date="2014-03" db="EMBL/GenBank/DDBJ databases">
        <authorList>
            <person name="Genoscope - CEA"/>
        </authorList>
    </citation>
    <scope>NUCLEOTIDE SEQUENCE</scope>
</reference>
<dbReference type="STRING" id="8022.A0A060Z569"/>
<dbReference type="EMBL" id="FR927631">
    <property type="protein sequence ID" value="CDQ96859.1"/>
    <property type="molecule type" value="Genomic_DNA"/>
</dbReference>
<dbReference type="AlphaFoldDB" id="A0A060Z569"/>
<gene>
    <name evidence="2" type="ORF">GSONMT00024786001</name>
</gene>
<keyword evidence="1" id="KW-0040">ANK repeat</keyword>
<evidence type="ECO:0000313" key="3">
    <source>
        <dbReference type="Proteomes" id="UP000193380"/>
    </source>
</evidence>
<evidence type="ECO:0000256" key="1">
    <source>
        <dbReference type="PROSITE-ProRule" id="PRU00023"/>
    </source>
</evidence>
<dbReference type="PaxDb" id="8022-A0A060Z569"/>
<accession>A0A060Z569</accession>
<dbReference type="Pfam" id="PF00023">
    <property type="entry name" value="Ank"/>
    <property type="match status" value="1"/>
</dbReference>
<dbReference type="Proteomes" id="UP000193380">
    <property type="component" value="Unassembled WGS sequence"/>
</dbReference>
<dbReference type="PROSITE" id="PS50297">
    <property type="entry name" value="ANK_REP_REGION"/>
    <property type="match status" value="1"/>
</dbReference>
<reference evidence="2" key="1">
    <citation type="journal article" date="2014" name="Nat. Commun.">
        <title>The rainbow trout genome provides novel insights into evolution after whole-genome duplication in vertebrates.</title>
        <authorList>
            <person name="Berthelot C."/>
            <person name="Brunet F."/>
            <person name="Chalopin D."/>
            <person name="Juanchich A."/>
            <person name="Bernard M."/>
            <person name="Noel B."/>
            <person name="Bento P."/>
            <person name="Da Silva C."/>
            <person name="Labadie K."/>
            <person name="Alberti A."/>
            <person name="Aury J.M."/>
            <person name="Louis A."/>
            <person name="Dehais P."/>
            <person name="Bardou P."/>
            <person name="Montfort J."/>
            <person name="Klopp C."/>
            <person name="Cabau C."/>
            <person name="Gaspin C."/>
            <person name="Thorgaard G.H."/>
            <person name="Boussaha M."/>
            <person name="Quillet E."/>
            <person name="Guyomard R."/>
            <person name="Galiana D."/>
            <person name="Bobe J."/>
            <person name="Volff J.N."/>
            <person name="Genet C."/>
            <person name="Wincker P."/>
            <person name="Jaillon O."/>
            <person name="Roest Crollius H."/>
            <person name="Guiguen Y."/>
        </authorList>
    </citation>
    <scope>NUCLEOTIDE SEQUENCE [LARGE SCALE GENOMIC DNA]</scope>
</reference>
<organism evidence="2 3">
    <name type="scientific">Oncorhynchus mykiss</name>
    <name type="common">Rainbow trout</name>
    <name type="synonym">Salmo gairdneri</name>
    <dbReference type="NCBI Taxonomy" id="8022"/>
    <lineage>
        <taxon>Eukaryota</taxon>
        <taxon>Metazoa</taxon>
        <taxon>Chordata</taxon>
        <taxon>Craniata</taxon>
        <taxon>Vertebrata</taxon>
        <taxon>Euteleostomi</taxon>
        <taxon>Actinopterygii</taxon>
        <taxon>Neopterygii</taxon>
        <taxon>Teleostei</taxon>
        <taxon>Protacanthopterygii</taxon>
        <taxon>Salmoniformes</taxon>
        <taxon>Salmonidae</taxon>
        <taxon>Salmoninae</taxon>
        <taxon>Oncorhynchus</taxon>
    </lineage>
</organism>
<name>A0A060Z569_ONCMY</name>
<dbReference type="PROSITE" id="PS50088">
    <property type="entry name" value="ANK_REPEAT"/>
    <property type="match status" value="1"/>
</dbReference>
<sequence>MAVRNDRRDILGLILQEAHRLPGLQSYMNRGGCFHMEDGKTPLHLACELLRSEAFILLLGNGASPLAEDHNGVTPLDVILGQLWDSKVNIGAKNLCLDNLLMFIPKICFKMKSALEGDTVCWSKVLGERKLKYIVGQKPAPLFVIAMQKYLRQLPPEQFPDSLDELPIPSSLKPLPCQLLGQLNVL</sequence>
<evidence type="ECO:0000313" key="2">
    <source>
        <dbReference type="EMBL" id="CDQ96859.1"/>
    </source>
</evidence>
<dbReference type="SUPFAM" id="SSF48403">
    <property type="entry name" value="Ankyrin repeat"/>
    <property type="match status" value="1"/>
</dbReference>